<evidence type="ECO:0000313" key="3">
    <source>
        <dbReference type="Proteomes" id="UP000275267"/>
    </source>
</evidence>
<evidence type="ECO:0000256" key="1">
    <source>
        <dbReference type="SAM" id="MobiDB-lite"/>
    </source>
</evidence>
<feature type="region of interest" description="Disordered" evidence="1">
    <location>
        <begin position="244"/>
        <end position="280"/>
    </location>
</feature>
<feature type="region of interest" description="Disordered" evidence="1">
    <location>
        <begin position="85"/>
        <end position="115"/>
    </location>
</feature>
<dbReference type="Proteomes" id="UP000275267">
    <property type="component" value="Unassembled WGS sequence"/>
</dbReference>
<dbReference type="AlphaFoldDB" id="A0A3L6TRQ9"/>
<proteinExistence type="predicted"/>
<dbReference type="EMBL" id="PQIB02000001">
    <property type="protein sequence ID" value="RLN42201.1"/>
    <property type="molecule type" value="Genomic_DNA"/>
</dbReference>
<accession>A0A3L6TRQ9</accession>
<evidence type="ECO:0000313" key="2">
    <source>
        <dbReference type="EMBL" id="RLN42201.1"/>
    </source>
</evidence>
<reference evidence="3" key="1">
    <citation type="journal article" date="2019" name="Nat. Commun.">
        <title>The genome of broomcorn millet.</title>
        <authorList>
            <person name="Zou C."/>
            <person name="Miki D."/>
            <person name="Li D."/>
            <person name="Tang Q."/>
            <person name="Xiao L."/>
            <person name="Rajput S."/>
            <person name="Deng P."/>
            <person name="Jia W."/>
            <person name="Huang R."/>
            <person name="Zhang M."/>
            <person name="Sun Y."/>
            <person name="Hu J."/>
            <person name="Fu X."/>
            <person name="Schnable P.S."/>
            <person name="Li F."/>
            <person name="Zhang H."/>
            <person name="Feng B."/>
            <person name="Zhu X."/>
            <person name="Liu R."/>
            <person name="Schnable J.C."/>
            <person name="Zhu J.-K."/>
            <person name="Zhang H."/>
        </authorList>
    </citation>
    <scope>NUCLEOTIDE SEQUENCE [LARGE SCALE GENOMIC DNA]</scope>
</reference>
<protein>
    <submittedName>
        <fullName evidence="2">Uncharacterized protein</fullName>
    </submittedName>
</protein>
<keyword evidence="3" id="KW-1185">Reference proteome</keyword>
<sequence>MAMHADRDGAARWGSPEVGLVGDAVRLPPLDGPAGEYGNVAVLGRPALREDVAHAEPLGEVRQRPHPAPLLGAHVLQPDDAGAHLPQHLRHAPRPPRRRPPPLWHPRARRRVPRRRHGLPLRPGAAAVAAAAAGSPGGVHPAPLRRRDLVVLEVDGHAQLLRRGLRSLRLQDPLPRLLLLPAPPRAGGGCASLVLVVVVVRCRRTAGAMENMAALKVATRMVTGAEDAACRCCAAARSGLPEAGRRMTTTRGPLELPVPAPARRPVRRRGGSERRPSMRRWSASFTVAMAGGAEDARLSLS</sequence>
<comment type="caution">
    <text evidence="2">The sequence shown here is derived from an EMBL/GenBank/DDBJ whole genome shotgun (WGS) entry which is preliminary data.</text>
</comment>
<name>A0A3L6TRQ9_PANMI</name>
<feature type="compositionally biased region" description="Basic residues" evidence="1">
    <location>
        <begin position="87"/>
        <end position="115"/>
    </location>
</feature>
<gene>
    <name evidence="2" type="ORF">C2845_PM01G15810</name>
</gene>
<organism evidence="2 3">
    <name type="scientific">Panicum miliaceum</name>
    <name type="common">Proso millet</name>
    <name type="synonym">Broomcorn millet</name>
    <dbReference type="NCBI Taxonomy" id="4540"/>
    <lineage>
        <taxon>Eukaryota</taxon>
        <taxon>Viridiplantae</taxon>
        <taxon>Streptophyta</taxon>
        <taxon>Embryophyta</taxon>
        <taxon>Tracheophyta</taxon>
        <taxon>Spermatophyta</taxon>
        <taxon>Magnoliopsida</taxon>
        <taxon>Liliopsida</taxon>
        <taxon>Poales</taxon>
        <taxon>Poaceae</taxon>
        <taxon>PACMAD clade</taxon>
        <taxon>Panicoideae</taxon>
        <taxon>Panicodae</taxon>
        <taxon>Paniceae</taxon>
        <taxon>Panicinae</taxon>
        <taxon>Panicum</taxon>
        <taxon>Panicum sect. Panicum</taxon>
    </lineage>
</organism>